<proteinExistence type="predicted"/>
<evidence type="ECO:0000313" key="2">
    <source>
        <dbReference type="EMBL" id="KKM84222.1"/>
    </source>
</evidence>
<name>A0A0F9NSD7_9ZZZZ</name>
<reference evidence="2" key="1">
    <citation type="journal article" date="2015" name="Nature">
        <title>Complex archaea that bridge the gap between prokaryotes and eukaryotes.</title>
        <authorList>
            <person name="Spang A."/>
            <person name="Saw J.H."/>
            <person name="Jorgensen S.L."/>
            <person name="Zaremba-Niedzwiedzka K."/>
            <person name="Martijn J."/>
            <person name="Lind A.E."/>
            <person name="van Eijk R."/>
            <person name="Schleper C."/>
            <person name="Guy L."/>
            <person name="Ettema T.J."/>
        </authorList>
    </citation>
    <scope>NUCLEOTIDE SEQUENCE</scope>
</reference>
<accession>A0A0F9NSD7</accession>
<dbReference type="AlphaFoldDB" id="A0A0F9NSD7"/>
<keyword evidence="1" id="KW-1133">Transmembrane helix</keyword>
<protein>
    <submittedName>
        <fullName evidence="2">Uncharacterized protein</fullName>
    </submittedName>
</protein>
<gene>
    <name evidence="2" type="ORF">LCGC14_1301500</name>
</gene>
<evidence type="ECO:0000256" key="1">
    <source>
        <dbReference type="SAM" id="Phobius"/>
    </source>
</evidence>
<dbReference type="EMBL" id="LAZR01007600">
    <property type="protein sequence ID" value="KKM84222.1"/>
    <property type="molecule type" value="Genomic_DNA"/>
</dbReference>
<keyword evidence="1" id="KW-0812">Transmembrane</keyword>
<feature type="transmembrane region" description="Helical" evidence="1">
    <location>
        <begin position="6"/>
        <end position="26"/>
    </location>
</feature>
<keyword evidence="1" id="KW-0472">Membrane</keyword>
<organism evidence="2">
    <name type="scientific">marine sediment metagenome</name>
    <dbReference type="NCBI Taxonomy" id="412755"/>
    <lineage>
        <taxon>unclassified sequences</taxon>
        <taxon>metagenomes</taxon>
        <taxon>ecological metagenomes</taxon>
    </lineage>
</organism>
<comment type="caution">
    <text evidence="2">The sequence shown here is derived from an EMBL/GenBank/DDBJ whole genome shotgun (WGS) entry which is preliminary data.</text>
</comment>
<sequence>MIREILGYICIGLIPLITIWYMKYGVYIQVKAWSLK</sequence>